<dbReference type="PANTHER" id="PTHR21363:SF0">
    <property type="entry name" value="PREPHENATE DEHYDROGENASE [NADP(+)]"/>
    <property type="match status" value="1"/>
</dbReference>
<dbReference type="InterPro" id="IPR008927">
    <property type="entry name" value="6-PGluconate_DH-like_C_sf"/>
</dbReference>
<dbReference type="Pfam" id="PF02153">
    <property type="entry name" value="PDH_N"/>
    <property type="match status" value="1"/>
</dbReference>
<comment type="caution">
    <text evidence="12">The sequence shown here is derived from an EMBL/GenBank/DDBJ whole genome shotgun (WGS) entry which is preliminary data.</text>
</comment>
<evidence type="ECO:0000256" key="8">
    <source>
        <dbReference type="ARBA" id="ARBA00023141"/>
    </source>
</evidence>
<dbReference type="Gene3D" id="1.10.3660.10">
    <property type="entry name" value="6-phosphogluconate dehydrogenase C-terminal like domain"/>
    <property type="match status" value="1"/>
</dbReference>
<evidence type="ECO:0000256" key="2">
    <source>
        <dbReference type="ARBA" id="ARBA00007964"/>
    </source>
</evidence>
<keyword evidence="5" id="KW-0827">Tyrosine biosynthesis</keyword>
<evidence type="ECO:0000313" key="13">
    <source>
        <dbReference type="Proteomes" id="UP000317180"/>
    </source>
</evidence>
<keyword evidence="7" id="KW-0520">NAD</keyword>
<dbReference type="EMBL" id="BJOD01000001">
    <property type="protein sequence ID" value="GED23960.1"/>
    <property type="molecule type" value="Genomic_DNA"/>
</dbReference>
<dbReference type="SUPFAM" id="SSF55021">
    <property type="entry name" value="ACT-like"/>
    <property type="match status" value="1"/>
</dbReference>
<dbReference type="PROSITE" id="PS51176">
    <property type="entry name" value="PDH_ADH"/>
    <property type="match status" value="1"/>
</dbReference>
<dbReference type="InterPro" id="IPR045865">
    <property type="entry name" value="ACT-like_dom_sf"/>
</dbReference>
<keyword evidence="6" id="KW-0560">Oxidoreductase</keyword>
<dbReference type="NCBIfam" id="NF005107">
    <property type="entry name" value="PRK06545.1-5"/>
    <property type="match status" value="1"/>
</dbReference>
<dbReference type="Proteomes" id="UP000317180">
    <property type="component" value="Unassembled WGS sequence"/>
</dbReference>
<dbReference type="InterPro" id="IPR050812">
    <property type="entry name" value="Preph/Arog_dehydrog"/>
</dbReference>
<evidence type="ECO:0000256" key="5">
    <source>
        <dbReference type="ARBA" id="ARBA00022498"/>
    </source>
</evidence>
<dbReference type="InterPro" id="IPR002912">
    <property type="entry name" value="ACT_dom"/>
</dbReference>
<dbReference type="EC" id="1.3.1.12" evidence="3"/>
<evidence type="ECO:0000259" key="11">
    <source>
        <dbReference type="PROSITE" id="PS51671"/>
    </source>
</evidence>
<dbReference type="PANTHER" id="PTHR21363">
    <property type="entry name" value="PREPHENATE DEHYDROGENASE"/>
    <property type="match status" value="1"/>
</dbReference>
<proteinExistence type="inferred from homology"/>
<evidence type="ECO:0000256" key="7">
    <source>
        <dbReference type="ARBA" id="ARBA00023027"/>
    </source>
</evidence>
<evidence type="ECO:0000313" key="12">
    <source>
        <dbReference type="EMBL" id="GED23960.1"/>
    </source>
</evidence>
<dbReference type="InterPro" id="IPR036291">
    <property type="entry name" value="NAD(P)-bd_dom_sf"/>
</dbReference>
<dbReference type="PROSITE" id="PS51671">
    <property type="entry name" value="ACT"/>
    <property type="match status" value="1"/>
</dbReference>
<dbReference type="InterPro" id="IPR003099">
    <property type="entry name" value="Prephen_DH"/>
</dbReference>
<name>A0ABQ0SJI5_9BACL</name>
<dbReference type="Pfam" id="PF20463">
    <property type="entry name" value="PDH_C"/>
    <property type="match status" value="1"/>
</dbReference>
<evidence type="ECO:0000259" key="10">
    <source>
        <dbReference type="PROSITE" id="PS51176"/>
    </source>
</evidence>
<comment type="similarity">
    <text evidence="2">Belongs to the prephenate/arogenate dehydrogenase family.</text>
</comment>
<accession>A0ABQ0SJI5</accession>
<dbReference type="Gene3D" id="3.30.70.260">
    <property type="match status" value="1"/>
</dbReference>
<feature type="domain" description="Prephenate/arogenate dehydrogenase" evidence="10">
    <location>
        <begin position="6"/>
        <end position="294"/>
    </location>
</feature>
<dbReference type="CDD" id="cd04909">
    <property type="entry name" value="ACT_PDH-BS"/>
    <property type="match status" value="1"/>
</dbReference>
<evidence type="ECO:0000256" key="1">
    <source>
        <dbReference type="ARBA" id="ARBA00005067"/>
    </source>
</evidence>
<dbReference type="Gene3D" id="3.40.50.720">
    <property type="entry name" value="NAD(P)-binding Rossmann-like Domain"/>
    <property type="match status" value="1"/>
</dbReference>
<feature type="domain" description="ACT" evidence="11">
    <location>
        <begin position="299"/>
        <end position="369"/>
    </location>
</feature>
<evidence type="ECO:0000256" key="4">
    <source>
        <dbReference type="ARBA" id="ARBA00016891"/>
    </source>
</evidence>
<comment type="pathway">
    <text evidence="1">Amino-acid biosynthesis; L-tyrosine biosynthesis; (4-hydroxyphenyl)pyruvate from prephenate (NAD(+) route): step 1/1.</text>
</comment>
<reference evidence="12 13" key="1">
    <citation type="submission" date="2019-06" db="EMBL/GenBank/DDBJ databases">
        <title>Whole genome shotgun sequence of Brevibacillus agri NBRC 15538.</title>
        <authorList>
            <person name="Hosoyama A."/>
            <person name="Uohara A."/>
            <person name="Ohji S."/>
            <person name="Ichikawa N."/>
        </authorList>
    </citation>
    <scope>NUCLEOTIDE SEQUENCE [LARGE SCALE GENOMIC DNA]</scope>
    <source>
        <strain evidence="12 13">NBRC 15538</strain>
    </source>
</reference>
<dbReference type="SUPFAM" id="SSF51735">
    <property type="entry name" value="NAD(P)-binding Rossmann-fold domains"/>
    <property type="match status" value="1"/>
</dbReference>
<keyword evidence="8" id="KW-0057">Aromatic amino acid biosynthesis</keyword>
<evidence type="ECO:0000256" key="3">
    <source>
        <dbReference type="ARBA" id="ARBA00012068"/>
    </source>
</evidence>
<sequence length="369" mass="40902">MEMKKITIAVIGVGLIGGSIALSMRRDPNIRVVGYDVRQEPLDKALTLGVIHAGTTDLQTAVREANVIFLAAPVEQIVATLQHLQDMELQPDVIVTDVGSTKAGIVRQAVEVIPERVTFIGGHPMAGSHKSGVEAASDRLLENAYYVLTPAPGTPPEKVERLTELLSLTRAKVVQMDADTHDQVVGAVSHFPHVLASALVNLVAGYDEENGWHARLAAGGFRDITRIASSNPRMWRDVLLQNREPLLKIAKDWTKALEDVIELVEEGDPEGIERFFQTARDFRDGLPERKAGALPPLNDLYIDIPDHPGEIGRITTLLGAKQINITNLQIRETREDIYGALRITFHSQEEMEKGEELLRFFDYNVYRRS</sequence>
<dbReference type="Pfam" id="PF01842">
    <property type="entry name" value="ACT"/>
    <property type="match status" value="1"/>
</dbReference>
<evidence type="ECO:0000256" key="6">
    <source>
        <dbReference type="ARBA" id="ARBA00023002"/>
    </source>
</evidence>
<dbReference type="SUPFAM" id="SSF48179">
    <property type="entry name" value="6-phosphogluconate dehydrogenase C-terminal domain-like"/>
    <property type="match status" value="1"/>
</dbReference>
<dbReference type="InterPro" id="IPR046825">
    <property type="entry name" value="PDH_C"/>
</dbReference>
<dbReference type="InterPro" id="IPR046826">
    <property type="entry name" value="PDH_N"/>
</dbReference>
<keyword evidence="8" id="KW-0028">Amino-acid biosynthesis</keyword>
<comment type="catalytic activity">
    <reaction evidence="9">
        <text>prephenate + NAD(+) = 3-(4-hydroxyphenyl)pyruvate + CO2 + NADH</text>
        <dbReference type="Rhea" id="RHEA:13869"/>
        <dbReference type="ChEBI" id="CHEBI:16526"/>
        <dbReference type="ChEBI" id="CHEBI:29934"/>
        <dbReference type="ChEBI" id="CHEBI:36242"/>
        <dbReference type="ChEBI" id="CHEBI:57540"/>
        <dbReference type="ChEBI" id="CHEBI:57945"/>
        <dbReference type="EC" id="1.3.1.12"/>
    </reaction>
</comment>
<gene>
    <name evidence="12" type="primary">tyrA</name>
    <name evidence="12" type="ORF">BAG01nite_00620</name>
</gene>
<keyword evidence="13" id="KW-1185">Reference proteome</keyword>
<protein>
    <recommendedName>
        <fullName evidence="4">Prephenate dehydrogenase</fullName>
        <ecNumber evidence="3">1.3.1.12</ecNumber>
    </recommendedName>
</protein>
<evidence type="ECO:0000256" key="9">
    <source>
        <dbReference type="ARBA" id="ARBA00049260"/>
    </source>
</evidence>
<organism evidence="12 13">
    <name type="scientific">Brevibacillus agri</name>
    <dbReference type="NCBI Taxonomy" id="51101"/>
    <lineage>
        <taxon>Bacteria</taxon>
        <taxon>Bacillati</taxon>
        <taxon>Bacillota</taxon>
        <taxon>Bacilli</taxon>
        <taxon>Bacillales</taxon>
        <taxon>Paenibacillaceae</taxon>
        <taxon>Brevibacillus</taxon>
    </lineage>
</organism>